<name>A0A2P7B917_9HYPH</name>
<protein>
    <submittedName>
        <fullName evidence="2">Uncharacterized protein</fullName>
    </submittedName>
</protein>
<evidence type="ECO:0000313" key="2">
    <source>
        <dbReference type="EMBL" id="PSH62939.1"/>
    </source>
</evidence>
<sequence length="60" mass="6304">MGFIDKQILPAEDADLIDGYSRTVAEAVERVGPAVSRIKRVGGRGGHGNANATGRAVARR</sequence>
<reference evidence="3" key="1">
    <citation type="submission" date="2017-11" db="EMBL/GenBank/DDBJ databases">
        <authorList>
            <person name="Kuznetsova I."/>
            <person name="Sazanova A."/>
            <person name="Chirak E."/>
            <person name="Safronova V."/>
            <person name="Willems A."/>
        </authorList>
    </citation>
    <scope>NUCLEOTIDE SEQUENCE [LARGE SCALE GENOMIC DNA]</scope>
    <source>
        <strain evidence="3">STM 196</strain>
    </source>
</reference>
<evidence type="ECO:0000256" key="1">
    <source>
        <dbReference type="SAM" id="MobiDB-lite"/>
    </source>
</evidence>
<gene>
    <name evidence="2" type="ORF">CU102_24705</name>
</gene>
<proteinExistence type="predicted"/>
<dbReference type="Proteomes" id="UP000241444">
    <property type="component" value="Unassembled WGS sequence"/>
</dbReference>
<organism evidence="2 3">
    <name type="scientific">Phyllobacterium brassicacearum</name>
    <dbReference type="NCBI Taxonomy" id="314235"/>
    <lineage>
        <taxon>Bacteria</taxon>
        <taxon>Pseudomonadati</taxon>
        <taxon>Pseudomonadota</taxon>
        <taxon>Alphaproteobacteria</taxon>
        <taxon>Hyphomicrobiales</taxon>
        <taxon>Phyllobacteriaceae</taxon>
        <taxon>Phyllobacterium</taxon>
    </lineage>
</organism>
<feature type="region of interest" description="Disordered" evidence="1">
    <location>
        <begin position="39"/>
        <end position="60"/>
    </location>
</feature>
<keyword evidence="3" id="KW-1185">Reference proteome</keyword>
<dbReference type="AlphaFoldDB" id="A0A2P7B917"/>
<evidence type="ECO:0000313" key="3">
    <source>
        <dbReference type="Proteomes" id="UP000241444"/>
    </source>
</evidence>
<accession>A0A2P7B917</accession>
<dbReference type="EMBL" id="PGGO01000027">
    <property type="protein sequence ID" value="PSH62939.1"/>
    <property type="molecule type" value="Genomic_DNA"/>
</dbReference>
<comment type="caution">
    <text evidence="2">The sequence shown here is derived from an EMBL/GenBank/DDBJ whole genome shotgun (WGS) entry which is preliminary data.</text>
</comment>